<accession>A0AA39ALA6</accession>
<evidence type="ECO:0000256" key="3">
    <source>
        <dbReference type="ARBA" id="ARBA00023315"/>
    </source>
</evidence>
<evidence type="ECO:0000313" key="4">
    <source>
        <dbReference type="EMBL" id="KAJ9709682.1"/>
    </source>
</evidence>
<dbReference type="Pfam" id="PF02458">
    <property type="entry name" value="Transferase"/>
    <property type="match status" value="1"/>
</dbReference>
<dbReference type="Proteomes" id="UP001168098">
    <property type="component" value="Unassembled WGS sequence"/>
</dbReference>
<name>A0AA39ALA6_VITRO</name>
<evidence type="ECO:0000256" key="1">
    <source>
        <dbReference type="ARBA" id="ARBA00009861"/>
    </source>
</evidence>
<dbReference type="PANTHER" id="PTHR31623:SF17">
    <property type="entry name" value="F21J9.9"/>
    <property type="match status" value="1"/>
</dbReference>
<organism evidence="4 5">
    <name type="scientific">Vitis rotundifolia</name>
    <name type="common">Muscadine grape</name>
    <dbReference type="NCBI Taxonomy" id="103349"/>
    <lineage>
        <taxon>Eukaryota</taxon>
        <taxon>Viridiplantae</taxon>
        <taxon>Streptophyta</taxon>
        <taxon>Embryophyta</taxon>
        <taxon>Tracheophyta</taxon>
        <taxon>Spermatophyta</taxon>
        <taxon>Magnoliopsida</taxon>
        <taxon>eudicotyledons</taxon>
        <taxon>Gunneridae</taxon>
        <taxon>Pentapetalae</taxon>
        <taxon>rosids</taxon>
        <taxon>Vitales</taxon>
        <taxon>Vitaceae</taxon>
        <taxon>Viteae</taxon>
        <taxon>Vitis</taxon>
    </lineage>
</organism>
<keyword evidence="3" id="KW-0012">Acyltransferase</keyword>
<keyword evidence="5" id="KW-1185">Reference proteome</keyword>
<evidence type="ECO:0000313" key="5">
    <source>
        <dbReference type="Proteomes" id="UP001168098"/>
    </source>
</evidence>
<proteinExistence type="inferred from homology"/>
<dbReference type="Gene3D" id="3.30.559.10">
    <property type="entry name" value="Chloramphenicol acetyltransferase-like domain"/>
    <property type="match status" value="2"/>
</dbReference>
<reference evidence="4 5" key="1">
    <citation type="journal article" date="2023" name="BMC Biotechnol.">
        <title>Vitis rotundifolia cv Carlos genome sequencing.</title>
        <authorList>
            <person name="Huff M."/>
            <person name="Hulse-Kemp A."/>
            <person name="Scheffler B."/>
            <person name="Youngblood R."/>
            <person name="Simpson S."/>
            <person name="Babiker E."/>
            <person name="Staton M."/>
        </authorList>
    </citation>
    <scope>NUCLEOTIDE SEQUENCE [LARGE SCALE GENOMIC DNA]</scope>
    <source>
        <tissue evidence="4">Leaf</tissue>
    </source>
</reference>
<comment type="similarity">
    <text evidence="1">Belongs to the plant acyltransferase family.</text>
</comment>
<gene>
    <name evidence="4" type="ORF">PVL29_001252</name>
</gene>
<dbReference type="InterPro" id="IPR023213">
    <property type="entry name" value="CAT-like_dom_sf"/>
</dbReference>
<dbReference type="GO" id="GO:0016746">
    <property type="term" value="F:acyltransferase activity"/>
    <property type="evidence" value="ECO:0007669"/>
    <property type="project" value="UniProtKB-KW"/>
</dbReference>
<dbReference type="PANTHER" id="PTHR31623">
    <property type="entry name" value="F21J9.9"/>
    <property type="match status" value="1"/>
</dbReference>
<evidence type="ECO:0000256" key="2">
    <source>
        <dbReference type="ARBA" id="ARBA00022679"/>
    </source>
</evidence>
<sequence>MGEIEVEVISTDTIKPSSPTPAHLRHLQLSFLDQTLTPIFIPIILFYPMDGDVKVDTIERSIWLKKTLSMTLIQFYPLAGRVKDNLFIDCTDQGVPYFEAQVKCQLSEFICNPDPMQLSKFFPYALDDIVDIVLAIQVNIFKCGGIAIGVCISHKVADALSVVMFVNGWAAVARRDTDMVCPQFGLANLFPPINLSGFNPSTGMTKEKILTKRFVFSASSVAALREKYADQSTTEDLPRRPTRIEALSALIWSRFVAVTHGMENPKKIYTILHAVNLRTRMDPPLPENYFGNIIRFAITTPCIDGMKEGKRHALVNQMREAIEKIDGDFIKKLPEGIEHLNFLKERAERVTKGEIESFRFTSFCRFPVYEADFGWGKPIWVGSGSLPFKNLVIFIDSSGTNGGIEAWINLVEEDMDKFQGDEELLSFVSPS</sequence>
<protein>
    <recommendedName>
        <fullName evidence="6">Vinorine synthase-like</fullName>
    </recommendedName>
</protein>
<comment type="caution">
    <text evidence="4">The sequence shown here is derived from an EMBL/GenBank/DDBJ whole genome shotgun (WGS) entry which is preliminary data.</text>
</comment>
<dbReference type="AlphaFoldDB" id="A0AA39ALA6"/>
<keyword evidence="2" id="KW-0808">Transferase</keyword>
<dbReference type="EMBL" id="JARBHA010000001">
    <property type="protein sequence ID" value="KAJ9709682.1"/>
    <property type="molecule type" value="Genomic_DNA"/>
</dbReference>
<evidence type="ECO:0008006" key="6">
    <source>
        <dbReference type="Google" id="ProtNLM"/>
    </source>
</evidence>